<protein>
    <recommendedName>
        <fullName evidence="3">Aspartyl-phosphate phosphatase Spo0E family protein</fullName>
    </recommendedName>
</protein>
<keyword evidence="2" id="KW-1185">Reference proteome</keyword>
<organism evidence="1 2">
    <name type="scientific">Paenibacillus cookii</name>
    <dbReference type="NCBI Taxonomy" id="157839"/>
    <lineage>
        <taxon>Bacteria</taxon>
        <taxon>Bacillati</taxon>
        <taxon>Bacillota</taxon>
        <taxon>Bacilli</taxon>
        <taxon>Bacillales</taxon>
        <taxon>Paenibacillaceae</taxon>
        <taxon>Paenibacillus</taxon>
    </lineage>
</organism>
<dbReference type="RefSeq" id="WP_036711750.1">
    <property type="nucleotide sequence ID" value="NZ_BORW01000053.1"/>
</dbReference>
<accession>A0ABQ4M3Z4</accession>
<sequence length="65" mass="7439">MRTENQIKSKINELTLQKKSLMSRIESAEQGSPAHASLNAQLLRLEDMISMLEWVLHEPSGSYHM</sequence>
<evidence type="ECO:0000313" key="1">
    <source>
        <dbReference type="EMBL" id="GIO70251.1"/>
    </source>
</evidence>
<proteinExistence type="predicted"/>
<dbReference type="Proteomes" id="UP000680638">
    <property type="component" value="Unassembled WGS sequence"/>
</dbReference>
<name>A0ABQ4M3Z4_9BACL</name>
<gene>
    <name evidence="1" type="ORF">J21TS3_50720</name>
</gene>
<reference evidence="1 2" key="1">
    <citation type="submission" date="2021-03" db="EMBL/GenBank/DDBJ databases">
        <title>Antimicrobial resistance genes in bacteria isolated from Japanese honey, and their potential for conferring macrolide and lincosamide resistance in the American foulbrood pathogen Paenibacillus larvae.</title>
        <authorList>
            <person name="Okamoto M."/>
            <person name="Kumagai M."/>
            <person name="Kanamori H."/>
            <person name="Takamatsu D."/>
        </authorList>
    </citation>
    <scope>NUCLEOTIDE SEQUENCE [LARGE SCALE GENOMIC DNA]</scope>
    <source>
        <strain evidence="1 2">J21TS3</strain>
    </source>
</reference>
<comment type="caution">
    <text evidence="1">The sequence shown here is derived from an EMBL/GenBank/DDBJ whole genome shotgun (WGS) entry which is preliminary data.</text>
</comment>
<evidence type="ECO:0008006" key="3">
    <source>
        <dbReference type="Google" id="ProtNLM"/>
    </source>
</evidence>
<evidence type="ECO:0000313" key="2">
    <source>
        <dbReference type="Proteomes" id="UP000680638"/>
    </source>
</evidence>
<dbReference type="EMBL" id="BORW01000053">
    <property type="protein sequence ID" value="GIO70251.1"/>
    <property type="molecule type" value="Genomic_DNA"/>
</dbReference>